<dbReference type="PROSITE" id="PS50082">
    <property type="entry name" value="WD_REPEATS_2"/>
    <property type="match status" value="12"/>
</dbReference>
<feature type="repeat" description="WD" evidence="3">
    <location>
        <begin position="1188"/>
        <end position="1212"/>
    </location>
</feature>
<feature type="repeat" description="WD" evidence="3">
    <location>
        <begin position="1004"/>
        <end position="1045"/>
    </location>
</feature>
<feature type="repeat" description="WD" evidence="3">
    <location>
        <begin position="790"/>
        <end position="831"/>
    </location>
</feature>
<feature type="repeat" description="WD" evidence="3">
    <location>
        <begin position="916"/>
        <end position="957"/>
    </location>
</feature>
<feature type="repeat" description="WD" evidence="3">
    <location>
        <begin position="1092"/>
        <end position="1133"/>
    </location>
</feature>
<dbReference type="InterPro" id="IPR015943">
    <property type="entry name" value="WD40/YVTN_repeat-like_dom_sf"/>
</dbReference>
<feature type="compositionally biased region" description="Polar residues" evidence="4">
    <location>
        <begin position="1482"/>
        <end position="1494"/>
    </location>
</feature>
<feature type="repeat" description="WD" evidence="3">
    <location>
        <begin position="1223"/>
        <end position="1264"/>
    </location>
</feature>
<dbReference type="SMART" id="SM00320">
    <property type="entry name" value="WD40"/>
    <property type="match status" value="12"/>
</dbReference>
<feature type="repeat" description="WD" evidence="3">
    <location>
        <begin position="748"/>
        <end position="789"/>
    </location>
</feature>
<dbReference type="Pfam" id="PF00400">
    <property type="entry name" value="WD40"/>
    <property type="match status" value="12"/>
</dbReference>
<dbReference type="Pfam" id="PF24883">
    <property type="entry name" value="NPHP3_N"/>
    <property type="match status" value="1"/>
</dbReference>
<dbReference type="InterPro" id="IPR027417">
    <property type="entry name" value="P-loop_NTPase"/>
</dbReference>
<accession>A0A2U3DR61</accession>
<dbReference type="PRINTS" id="PR00320">
    <property type="entry name" value="GPROTEINBRPT"/>
</dbReference>
<dbReference type="InterPro" id="IPR056884">
    <property type="entry name" value="NPHP3-like_N"/>
</dbReference>
<dbReference type="CDD" id="cd00200">
    <property type="entry name" value="WD40"/>
    <property type="match status" value="2"/>
</dbReference>
<gene>
    <name evidence="6" type="ORF">PCL_08606</name>
</gene>
<name>A0A2U3DR61_PURLI</name>
<feature type="repeat" description="WD" evidence="3">
    <location>
        <begin position="1138"/>
        <end position="1179"/>
    </location>
</feature>
<evidence type="ECO:0000256" key="3">
    <source>
        <dbReference type="PROSITE-ProRule" id="PRU00221"/>
    </source>
</evidence>
<dbReference type="SUPFAM" id="SSF52540">
    <property type="entry name" value="P-loop containing nucleoside triphosphate hydrolases"/>
    <property type="match status" value="1"/>
</dbReference>
<keyword evidence="1 3" id="KW-0853">WD repeat</keyword>
<dbReference type="Proteomes" id="UP000245956">
    <property type="component" value="Unassembled WGS sequence"/>
</dbReference>
<protein>
    <recommendedName>
        <fullName evidence="5">Nephrocystin 3-like N-terminal domain-containing protein</fullName>
    </recommendedName>
</protein>
<organism evidence="6 7">
    <name type="scientific">Purpureocillium lilacinum</name>
    <name type="common">Paecilomyces lilacinus</name>
    <dbReference type="NCBI Taxonomy" id="33203"/>
    <lineage>
        <taxon>Eukaryota</taxon>
        <taxon>Fungi</taxon>
        <taxon>Dikarya</taxon>
        <taxon>Ascomycota</taxon>
        <taxon>Pezizomycotina</taxon>
        <taxon>Sordariomycetes</taxon>
        <taxon>Hypocreomycetidae</taxon>
        <taxon>Hypocreales</taxon>
        <taxon>Ophiocordycipitaceae</taxon>
        <taxon>Purpureocillium</taxon>
    </lineage>
</organism>
<feature type="region of interest" description="Disordered" evidence="4">
    <location>
        <begin position="1385"/>
        <end position="1422"/>
    </location>
</feature>
<feature type="repeat" description="WD" evidence="3">
    <location>
        <begin position="1050"/>
        <end position="1091"/>
    </location>
</feature>
<evidence type="ECO:0000256" key="2">
    <source>
        <dbReference type="ARBA" id="ARBA00022737"/>
    </source>
</evidence>
<dbReference type="EMBL" id="LCWV01000046">
    <property type="protein sequence ID" value="PWI64741.1"/>
    <property type="molecule type" value="Genomic_DNA"/>
</dbReference>
<dbReference type="InterPro" id="IPR001680">
    <property type="entry name" value="WD40_rpt"/>
</dbReference>
<evidence type="ECO:0000313" key="6">
    <source>
        <dbReference type="EMBL" id="PWI64741.1"/>
    </source>
</evidence>
<evidence type="ECO:0000256" key="4">
    <source>
        <dbReference type="SAM" id="MobiDB-lite"/>
    </source>
</evidence>
<dbReference type="PROSITE" id="PS50294">
    <property type="entry name" value="WD_REPEATS_REGION"/>
    <property type="match status" value="12"/>
</dbReference>
<feature type="repeat" description="WD" evidence="3">
    <location>
        <begin position="832"/>
        <end position="873"/>
    </location>
</feature>
<dbReference type="Gene3D" id="2.130.10.10">
    <property type="entry name" value="YVTN repeat-like/Quinoprotein amine dehydrogenase"/>
    <property type="match status" value="7"/>
</dbReference>
<feature type="region of interest" description="Disordered" evidence="4">
    <location>
        <begin position="1469"/>
        <end position="1501"/>
    </location>
</feature>
<proteinExistence type="predicted"/>
<dbReference type="InterPro" id="IPR036322">
    <property type="entry name" value="WD40_repeat_dom_sf"/>
</dbReference>
<dbReference type="InterPro" id="IPR020472">
    <property type="entry name" value="WD40_PAC1"/>
</dbReference>
<evidence type="ECO:0000259" key="5">
    <source>
        <dbReference type="Pfam" id="PF24883"/>
    </source>
</evidence>
<dbReference type="PANTHER" id="PTHR19879:SF9">
    <property type="entry name" value="TRANSCRIPTION INITIATION FACTOR TFIID SUBUNIT 5"/>
    <property type="match status" value="1"/>
</dbReference>
<sequence length="1795" mass="197403">MEGLGIAANVIAVVELSAKVASLCLEYSKGVKNAKYEIVRLSGEVVGLQKVAINANELLLAPSGKKLRASRQLFSCVRQCQSQLEELHERLRPKTAREALCRLGFRSLKWPLHSQEVEKVVRDLRGCTQTISFALQLDQTTLILDLDQKTVLLCLENEVARGAGFNSHAEGQGPTCLPQTRVELLRHISAWATDPSAKPIFWLNGMAGTGKSTVSRTVARNFAGENRLGASFFFKKDEADRGSMAKFFPTIAADMIRQDPLMAGNVKDAIENDPVIFRKSMVEQFNKLILQPRILTSPSLQVEEPMIVVVDALDECDRVGDIERLLNILSRAGALQSARLRIFLTSRPELPIRLGFTRIQWSYQVSILQDIPTCVVEHDISAYFNHELAQIRDDYNALLSADQQLAGDWPCQSDVEALVKMALPLFIFAATACRFISDRRIGNPDKQLQKFLAPQGMQSVSQLGTTYLPVLRNLIIEVPTEEQGYIIQRFRNVVGSIVVLKSPLSKRALAQLLELPISDVEDALALLHSVLNIPFSPELPVSLLHLSFHDFLLDPERRAENEFWIDGKLAHQKLAANCLRLMKRLRQDICTVDDPGKSRQAVDPCKISTYLPPEVQYACLNWVHHIHGSEHDNSQQVYDFLTTHFLHWLEALGLIGRAWDSISLVRTVRAVLKSYCVEGLSDFLEDGMRFIISNVSSLNSNPLQLYSSCLAFAPQSSTVRDTFRSKILPLMSRLPTVQLDWGHCLQMLEGHDDSVWSVAFSHDSEILVSGSRDETIRLWRVDTGECVQTIQGHGDSIDSVDFSHDSTLVASGSSDTTIRLWRVDTGECTQTLKGHIDSIGSVGFSHDSALVVSGSNDKTVRIWRADTGDCLRTLEAHDDSVLSVNFSPDSAVIASGSSDKTVRIWHSNTGDCIQTLEGHLHSVVSVAFSHDTALLASGSKDKTVRLWRVYTGDCVQTLGNYCDGDGDWILSVAFSTDSALIASGSRDKTVRLWRVDTGACIQTFEGHGHWVHSVAFSPDSAILASASSDKTIRLWRADESECMQQFKKASAGHRDWVWSVVFSPDSALVASASSDGTVRLWSANTGECMQTLDGHDDWVQTVSFSHDSAFVASGSKDRTIRLWCIDTGECVQTFEPPSNDHGAWVNSVAFSSDSAIIASGSRDGRIRLWRADTAECIQKLEGHPQHWVNAVAFSSDSSFLVSGSSDKTVRLWCICTRKCLHILDGHEDWVNSVAVSPDSALVASGSADNTIRLWRPATGDCIQILDVGFSAYRMSFQGCNSHLLTDHGLIVTPKRGDRLVCPGGSVNSLGFCRSGYGISEDACWITRDGANYFRLPPDSRPYASAISGAIIALGCTSGKMITMEWSVEVTPGEAVNNYVPRRAALEKRGPSSRQWPRKRLRMEPTTRPLPSPPASTSTDNDANDSFKVAEFEEWVLENAPLKRIMVNGMATFQLQFDWSLCATHGGSGLEAKTPKQAPRSAICSTPKRQNSGAQAKSHRTRTIPSFAQRKSFSFRGRRSIDGTRSGIQGDRKFRFRCVGDDGGKKPGRVRGRSSGAGAARAGIGPVTGLGRQWPLSSGLGLSAAKLARMLLTNGRGTLQIDFGPCRTELNAQLLSHCIRCRRSALSIDLLKAYSLPTARTANEADPAWEACNAPAWAPKCRFNFSNICSNRRPEAIIPMISRIRRPNIRLPCQMPWTQAGNFRREIAKVAGRILAILGGAVPGVGPAKAPGWNGPASAGPAVVPHGSRMRLVWSEFLVNPAESPWYNSLVQGLRSWAGISHLTKLSVSDWLDGAQ</sequence>
<feature type="repeat" description="WD" evidence="3">
    <location>
        <begin position="874"/>
        <end position="915"/>
    </location>
</feature>
<dbReference type="PANTHER" id="PTHR19879">
    <property type="entry name" value="TRANSCRIPTION INITIATION FACTOR TFIID"/>
    <property type="match status" value="1"/>
</dbReference>
<keyword evidence="2" id="KW-0677">Repeat</keyword>
<feature type="domain" description="Nephrocystin 3-like N-terminal" evidence="5">
    <location>
        <begin position="188"/>
        <end position="347"/>
    </location>
</feature>
<dbReference type="Gene3D" id="3.40.50.300">
    <property type="entry name" value="P-loop containing nucleotide triphosphate hydrolases"/>
    <property type="match status" value="1"/>
</dbReference>
<feature type="repeat" description="WD" evidence="3">
    <location>
        <begin position="962"/>
        <end position="1003"/>
    </location>
</feature>
<evidence type="ECO:0000313" key="7">
    <source>
        <dbReference type="Proteomes" id="UP000245956"/>
    </source>
</evidence>
<reference evidence="6 7" key="1">
    <citation type="journal article" date="2016" name="Front. Microbiol.">
        <title>Genome and transcriptome sequences reveal the specific parasitism of the nematophagous Purpureocillium lilacinum 36-1.</title>
        <authorList>
            <person name="Xie J."/>
            <person name="Li S."/>
            <person name="Mo C."/>
            <person name="Xiao X."/>
            <person name="Peng D."/>
            <person name="Wang G."/>
            <person name="Xiao Y."/>
        </authorList>
    </citation>
    <scope>NUCLEOTIDE SEQUENCE [LARGE SCALE GENOMIC DNA]</scope>
    <source>
        <strain evidence="6 7">36-1</strain>
    </source>
</reference>
<dbReference type="SUPFAM" id="SSF50978">
    <property type="entry name" value="WD40 repeat-like"/>
    <property type="match status" value="2"/>
</dbReference>
<evidence type="ECO:0000256" key="1">
    <source>
        <dbReference type="ARBA" id="ARBA00022574"/>
    </source>
</evidence>
<comment type="caution">
    <text evidence="6">The sequence shown here is derived from an EMBL/GenBank/DDBJ whole genome shotgun (WGS) entry which is preliminary data.</text>
</comment>